<evidence type="ECO:0000256" key="1">
    <source>
        <dbReference type="SAM" id="Phobius"/>
    </source>
</evidence>
<keyword evidence="1" id="KW-0812">Transmembrane</keyword>
<dbReference type="EMBL" id="LAZR01002111">
    <property type="protein sequence ID" value="KKN34346.1"/>
    <property type="molecule type" value="Genomic_DNA"/>
</dbReference>
<proteinExistence type="predicted"/>
<accession>A0A0F9SBJ6</accession>
<organism evidence="2">
    <name type="scientific">marine sediment metagenome</name>
    <dbReference type="NCBI Taxonomy" id="412755"/>
    <lineage>
        <taxon>unclassified sequences</taxon>
        <taxon>metagenomes</taxon>
        <taxon>ecological metagenomes</taxon>
    </lineage>
</organism>
<evidence type="ECO:0000313" key="2">
    <source>
        <dbReference type="EMBL" id="KKN34346.1"/>
    </source>
</evidence>
<protein>
    <submittedName>
        <fullName evidence="2">Uncharacterized protein</fullName>
    </submittedName>
</protein>
<name>A0A0F9SBJ6_9ZZZZ</name>
<sequence>MLLNITSYDGLMCFLIWGMDGKVCRYQAVGTAHQKRGENRSIWLDAGFLVLVIAKMLIAILTDVNRFSYETFPDVSISISVITGCYVRRTGFGK</sequence>
<dbReference type="AlphaFoldDB" id="A0A0F9SBJ6"/>
<keyword evidence="1" id="KW-1133">Transmembrane helix</keyword>
<feature type="transmembrane region" description="Helical" evidence="1">
    <location>
        <begin position="42"/>
        <end position="61"/>
    </location>
</feature>
<comment type="caution">
    <text evidence="2">The sequence shown here is derived from an EMBL/GenBank/DDBJ whole genome shotgun (WGS) entry which is preliminary data.</text>
</comment>
<gene>
    <name evidence="2" type="ORF">LCGC14_0794620</name>
</gene>
<keyword evidence="1" id="KW-0472">Membrane</keyword>
<reference evidence="2" key="1">
    <citation type="journal article" date="2015" name="Nature">
        <title>Complex archaea that bridge the gap between prokaryotes and eukaryotes.</title>
        <authorList>
            <person name="Spang A."/>
            <person name="Saw J.H."/>
            <person name="Jorgensen S.L."/>
            <person name="Zaremba-Niedzwiedzka K."/>
            <person name="Martijn J."/>
            <person name="Lind A.E."/>
            <person name="van Eijk R."/>
            <person name="Schleper C."/>
            <person name="Guy L."/>
            <person name="Ettema T.J."/>
        </authorList>
    </citation>
    <scope>NUCLEOTIDE SEQUENCE</scope>
</reference>